<dbReference type="AlphaFoldDB" id="A0A3N4PDN5"/>
<comment type="caution">
    <text evidence="2">The sequence shown here is derived from an EMBL/GenBank/DDBJ whole genome shotgun (WGS) entry which is preliminary data.</text>
</comment>
<dbReference type="EMBL" id="RMVG01000003">
    <property type="protein sequence ID" value="RPE02901.1"/>
    <property type="molecule type" value="Genomic_DNA"/>
</dbReference>
<organism evidence="2 3">
    <name type="scientific">Candidatus Pantoea deserta</name>
    <dbReference type="NCBI Taxonomy" id="1869313"/>
    <lineage>
        <taxon>Bacteria</taxon>
        <taxon>Pseudomonadati</taxon>
        <taxon>Pseudomonadota</taxon>
        <taxon>Gammaproteobacteria</taxon>
        <taxon>Enterobacterales</taxon>
        <taxon>Erwiniaceae</taxon>
        <taxon>Pantoea</taxon>
    </lineage>
</organism>
<protein>
    <recommendedName>
        <fullName evidence="4">t-SNARE coiled-coil homology domain-containing protein</fullName>
    </recommendedName>
</protein>
<evidence type="ECO:0000256" key="1">
    <source>
        <dbReference type="SAM" id="Phobius"/>
    </source>
</evidence>
<evidence type="ECO:0000313" key="3">
    <source>
        <dbReference type="Proteomes" id="UP000281332"/>
    </source>
</evidence>
<dbReference type="Proteomes" id="UP000281332">
    <property type="component" value="Unassembled WGS sequence"/>
</dbReference>
<reference evidence="2 3" key="1">
    <citation type="submission" date="2018-11" db="EMBL/GenBank/DDBJ databases">
        <title>Whole genome sequencing of Pantoea sp. RIT388.</title>
        <authorList>
            <person name="Gan H.M."/>
            <person name="Hudson A.O."/>
        </authorList>
    </citation>
    <scope>NUCLEOTIDE SEQUENCE [LARGE SCALE GENOMIC DNA]</scope>
    <source>
        <strain evidence="2 3">RIT388</strain>
    </source>
</reference>
<dbReference type="Gene3D" id="3.90.20.10">
    <property type="match status" value="2"/>
</dbReference>
<evidence type="ECO:0008006" key="4">
    <source>
        <dbReference type="Google" id="ProtNLM"/>
    </source>
</evidence>
<proteinExistence type="predicted"/>
<keyword evidence="3" id="KW-1185">Reference proteome</keyword>
<sequence length="182" mass="21844">MERLTKRVERLEQDTGQIKTDLAVLTERSKNFATKTDVDALRTDQFKLRCEMLAGFARIEKQTAAQFARIDEKLARADAWTLQANGNFATISEQFKRIDEQFERIDERFERMDERFERIDEKFERIDERFERIDERFERMDTKFERIDEKFDRLNDRITWTLLIPAVLAVLGWVAKEVLIRA</sequence>
<keyword evidence="1" id="KW-0472">Membrane</keyword>
<keyword evidence="1" id="KW-0812">Transmembrane</keyword>
<evidence type="ECO:0000313" key="2">
    <source>
        <dbReference type="EMBL" id="RPE02901.1"/>
    </source>
</evidence>
<feature type="transmembrane region" description="Helical" evidence="1">
    <location>
        <begin position="158"/>
        <end position="175"/>
    </location>
</feature>
<keyword evidence="1" id="KW-1133">Transmembrane helix</keyword>
<gene>
    <name evidence="2" type="ORF">BBB56_05705</name>
</gene>
<name>A0A3N4PDN5_9GAMM</name>
<accession>A0A3N4PDN5</accession>